<dbReference type="InterPro" id="IPR038610">
    <property type="entry name" value="FliK-like_C_sf"/>
</dbReference>
<name>A0A846TSA8_9BACI</name>
<dbReference type="CDD" id="cd17470">
    <property type="entry name" value="T3SS_Flik_C"/>
    <property type="match status" value="1"/>
</dbReference>
<evidence type="ECO:0000259" key="2">
    <source>
        <dbReference type="Pfam" id="PF02120"/>
    </source>
</evidence>
<feature type="domain" description="Flagellar hook-length control protein-like C-terminal" evidence="2">
    <location>
        <begin position="291"/>
        <end position="368"/>
    </location>
</feature>
<dbReference type="Gene3D" id="3.30.750.140">
    <property type="match status" value="1"/>
</dbReference>
<evidence type="ECO:0000256" key="1">
    <source>
        <dbReference type="SAM" id="MobiDB-lite"/>
    </source>
</evidence>
<feature type="compositionally biased region" description="Basic and acidic residues" evidence="1">
    <location>
        <begin position="370"/>
        <end position="396"/>
    </location>
</feature>
<proteinExistence type="predicted"/>
<evidence type="ECO:0000313" key="4">
    <source>
        <dbReference type="Proteomes" id="UP000587942"/>
    </source>
</evidence>
<dbReference type="InterPro" id="IPR021136">
    <property type="entry name" value="Flagellar_hook_control-like_C"/>
</dbReference>
<dbReference type="Proteomes" id="UP000587942">
    <property type="component" value="Unassembled WGS sequence"/>
</dbReference>
<dbReference type="RefSeq" id="WP_167831746.1">
    <property type="nucleotide sequence ID" value="NZ_JAAVUM010000004.1"/>
</dbReference>
<dbReference type="EMBL" id="JAAVUM010000004">
    <property type="protein sequence ID" value="NKE05271.1"/>
    <property type="molecule type" value="Genomic_DNA"/>
</dbReference>
<dbReference type="Pfam" id="PF02120">
    <property type="entry name" value="Flg_hook"/>
    <property type="match status" value="1"/>
</dbReference>
<feature type="region of interest" description="Disordered" evidence="1">
    <location>
        <begin position="366"/>
        <end position="397"/>
    </location>
</feature>
<gene>
    <name evidence="3" type="ORF">GWK17_07250</name>
</gene>
<keyword evidence="3" id="KW-0966">Cell projection</keyword>
<comment type="caution">
    <text evidence="3">The sequence shown here is derived from an EMBL/GenBank/DDBJ whole genome shotgun (WGS) entry which is preliminary data.</text>
</comment>
<evidence type="ECO:0000313" key="3">
    <source>
        <dbReference type="EMBL" id="NKE05271.1"/>
    </source>
</evidence>
<dbReference type="AlphaFoldDB" id="A0A846TSA8"/>
<organism evidence="3 4">
    <name type="scientific">Mesobacillus selenatarsenatis</name>
    <dbReference type="NCBI Taxonomy" id="388741"/>
    <lineage>
        <taxon>Bacteria</taxon>
        <taxon>Bacillati</taxon>
        <taxon>Bacillota</taxon>
        <taxon>Bacilli</taxon>
        <taxon>Bacillales</taxon>
        <taxon>Bacillaceae</taxon>
        <taxon>Mesobacillus</taxon>
    </lineage>
</organism>
<accession>A0A846TSA8</accession>
<sequence length="409" mass="44993">MEIGALGSVNAFAQGKQKVSGNSGSEGGFAGFMSTALSGKTNPALAAETGKDGEKLEGLRELTEMINVTDLVELEEGMKLLDLLTSDSGNLLSKALSHLGINEEDLRLFIQKWSTNEEGMNIASDEELLSSLSLILSGIASQTAGELLGKLDKSDVQALKALKLFELMSRYADGQSSTTPDSLRESLKNLGESLKTLLEPNHNNGHTEYLHKRFTQLARELNLVSKNMVTEVTSFIDPNSGLKTEGAAGTLGFLPQMTKAEQLVLTMSSPERPVSAEQLMKQFESILSKSQFMNNGGTQKLFIKLFPEHLGSIRIELLQRDQTMMARIITSTGTAKETLEAQINGLKQAFTAQNLSVDRIEVTQQQQERFLSKDSEQQQRQPDRGQQEKKDEKRDFNLSFEEALLNTEV</sequence>
<keyword evidence="3" id="KW-0969">Cilium</keyword>
<keyword evidence="3" id="KW-0282">Flagellum</keyword>
<protein>
    <submittedName>
        <fullName evidence="3">Flagellar hook-length control protein FliK</fullName>
    </submittedName>
</protein>
<reference evidence="3 4" key="1">
    <citation type="submission" date="2020-03" db="EMBL/GenBank/DDBJ databases">
        <authorList>
            <person name="Sun Q."/>
        </authorList>
    </citation>
    <scope>NUCLEOTIDE SEQUENCE [LARGE SCALE GENOMIC DNA]</scope>
    <source>
        <strain evidence="3 4">KACC 21451</strain>
    </source>
</reference>